<reference evidence="3 4" key="1">
    <citation type="journal article" date="2019" name="Int. J. Syst. Evol. Microbiol.">
        <title>The Global Catalogue of Microorganisms (GCM) 10K type strain sequencing project: providing services to taxonomists for standard genome sequencing and annotation.</title>
        <authorList>
            <consortium name="The Broad Institute Genomics Platform"/>
            <consortium name="The Broad Institute Genome Sequencing Center for Infectious Disease"/>
            <person name="Wu L."/>
            <person name="Ma J."/>
        </authorList>
    </citation>
    <scope>NUCLEOTIDE SEQUENCE [LARGE SCALE GENOMIC DNA]</scope>
    <source>
        <strain evidence="3 4">JCM 14322</strain>
    </source>
</reference>
<proteinExistence type="predicted"/>
<feature type="chain" id="PRO_5046296347" description="Lipoprotein" evidence="2">
    <location>
        <begin position="25"/>
        <end position="170"/>
    </location>
</feature>
<feature type="signal peptide" evidence="2">
    <location>
        <begin position="1"/>
        <end position="24"/>
    </location>
</feature>
<dbReference type="EMBL" id="BAAANJ010000009">
    <property type="protein sequence ID" value="GAA1815556.1"/>
    <property type="molecule type" value="Genomic_DNA"/>
</dbReference>
<dbReference type="Proteomes" id="UP001500002">
    <property type="component" value="Unassembled WGS sequence"/>
</dbReference>
<comment type="caution">
    <text evidence="3">The sequence shown here is derived from an EMBL/GenBank/DDBJ whole genome shotgun (WGS) entry which is preliminary data.</text>
</comment>
<evidence type="ECO:0000313" key="4">
    <source>
        <dbReference type="Proteomes" id="UP001500002"/>
    </source>
</evidence>
<sequence>MAPSVQLRRSGLIAVAFSALFVLSACTPPGGAAEDFPGRPVADEAPVVDVGAGEDEAGVGGDEGEEAEEAVDPMEPNDEPIVVWWADGGQLALTISGSSSCPVVGNEIRVLEPAGEGNRVAISLVERPADEICTMDFVPHTTLFWTPYDVTTTEPLVVEVMDTEVEVPIK</sequence>
<evidence type="ECO:0008006" key="5">
    <source>
        <dbReference type="Google" id="ProtNLM"/>
    </source>
</evidence>
<keyword evidence="4" id="KW-1185">Reference proteome</keyword>
<keyword evidence="2" id="KW-0732">Signal</keyword>
<organism evidence="3 4">
    <name type="scientific">Agromyces neolithicus</name>
    <dbReference type="NCBI Taxonomy" id="269420"/>
    <lineage>
        <taxon>Bacteria</taxon>
        <taxon>Bacillati</taxon>
        <taxon>Actinomycetota</taxon>
        <taxon>Actinomycetes</taxon>
        <taxon>Micrococcales</taxon>
        <taxon>Microbacteriaceae</taxon>
        <taxon>Agromyces</taxon>
    </lineage>
</organism>
<evidence type="ECO:0000313" key="3">
    <source>
        <dbReference type="EMBL" id="GAA1815556.1"/>
    </source>
</evidence>
<evidence type="ECO:0000256" key="1">
    <source>
        <dbReference type="SAM" id="MobiDB-lite"/>
    </source>
</evidence>
<dbReference type="RefSeq" id="WP_344296801.1">
    <property type="nucleotide sequence ID" value="NZ_BAAANJ010000009.1"/>
</dbReference>
<accession>A0ABN2M8Z9</accession>
<gene>
    <name evidence="3" type="ORF">GCM10009749_26690</name>
</gene>
<evidence type="ECO:0000256" key="2">
    <source>
        <dbReference type="SAM" id="SignalP"/>
    </source>
</evidence>
<feature type="region of interest" description="Disordered" evidence="1">
    <location>
        <begin position="52"/>
        <end position="74"/>
    </location>
</feature>
<name>A0ABN2M8Z9_9MICO</name>
<protein>
    <recommendedName>
        <fullName evidence="5">Lipoprotein</fullName>
    </recommendedName>
</protein>